<dbReference type="InterPro" id="IPR002859">
    <property type="entry name" value="PKD/REJ-like"/>
</dbReference>
<feature type="non-terminal residue" evidence="2">
    <location>
        <position position="1"/>
    </location>
</feature>
<dbReference type="PANTHER" id="PTHR15332">
    <property type="entry name" value="PROPROTEIN CONVERTASE SUBTILISIN_KEXIN TYPE 5-LIKE"/>
    <property type="match status" value="1"/>
</dbReference>
<feature type="non-terminal residue" evidence="2">
    <location>
        <position position="191"/>
    </location>
</feature>
<evidence type="ECO:0000259" key="1">
    <source>
        <dbReference type="Pfam" id="PF02010"/>
    </source>
</evidence>
<feature type="domain" description="PKD/REJ-like" evidence="1">
    <location>
        <begin position="23"/>
        <end position="183"/>
    </location>
</feature>
<keyword evidence="3" id="KW-1185">Reference proteome</keyword>
<dbReference type="Proteomes" id="UP000008983">
    <property type="component" value="Unassembled WGS sequence"/>
</dbReference>
<name>G0QW81_ICHMU</name>
<proteinExistence type="predicted"/>
<organism evidence="2 3">
    <name type="scientific">Ichthyophthirius multifiliis</name>
    <name type="common">White spot disease agent</name>
    <name type="synonym">Ich</name>
    <dbReference type="NCBI Taxonomy" id="5932"/>
    <lineage>
        <taxon>Eukaryota</taxon>
        <taxon>Sar</taxon>
        <taxon>Alveolata</taxon>
        <taxon>Ciliophora</taxon>
        <taxon>Intramacronucleata</taxon>
        <taxon>Oligohymenophorea</taxon>
        <taxon>Hymenostomatida</taxon>
        <taxon>Ophryoglenina</taxon>
        <taxon>Ichthyophthirius</taxon>
    </lineage>
</organism>
<dbReference type="PANTHER" id="PTHR15332:SF175">
    <property type="entry name" value="PROPROTEIN CONVERTASE SUBTILISIN_KEXIN TYPE 5-LIKE"/>
    <property type="match status" value="1"/>
</dbReference>
<dbReference type="EMBL" id="GL983983">
    <property type="protein sequence ID" value="EGR30524.1"/>
    <property type="molecule type" value="Genomic_DNA"/>
</dbReference>
<sequence>KNVDESIITGVILYQNQQVSILSSTQSQFRFKVWEYFFDFQNQNQFELIFSVRNPNYIIPTLISYSLNANIPPQDCTFDQTTGFEVKNMQDKQIRSINECIDTDQPLSYSFYFYKDQDDYNNELLNVQFIKRHLLSDFSPNSSIQTVLPFGASLIMGIIQDSKGGIRNITQQITVSQYSQDSSSYYEFINN</sequence>
<dbReference type="AlphaFoldDB" id="G0QW81"/>
<evidence type="ECO:0000313" key="3">
    <source>
        <dbReference type="Proteomes" id="UP000008983"/>
    </source>
</evidence>
<accession>G0QW81</accession>
<dbReference type="GeneID" id="14906637"/>
<protein>
    <submittedName>
        <fullName evidence="2">Protein kinase domain protein</fullName>
    </submittedName>
</protein>
<evidence type="ECO:0000313" key="2">
    <source>
        <dbReference type="EMBL" id="EGR30524.1"/>
    </source>
</evidence>
<dbReference type="Pfam" id="PF02010">
    <property type="entry name" value="REJ"/>
    <property type="match status" value="1"/>
</dbReference>
<dbReference type="OrthoDB" id="6730643at2759"/>
<keyword evidence="2" id="KW-0808">Transferase</keyword>
<dbReference type="InParanoid" id="G0QW81"/>
<keyword evidence="2" id="KW-0418">Kinase</keyword>
<dbReference type="RefSeq" id="XP_004032111.1">
    <property type="nucleotide sequence ID" value="XM_004032063.1"/>
</dbReference>
<dbReference type="OMA" id="FFVYLWK"/>
<gene>
    <name evidence="2" type="ORF">IMG5_129980</name>
</gene>
<dbReference type="GO" id="GO:0016301">
    <property type="term" value="F:kinase activity"/>
    <property type="evidence" value="ECO:0007669"/>
    <property type="project" value="UniProtKB-KW"/>
</dbReference>
<reference evidence="2 3" key="1">
    <citation type="submission" date="2011-07" db="EMBL/GenBank/DDBJ databases">
        <authorList>
            <person name="Coyne R."/>
            <person name="Brami D."/>
            <person name="Johnson J."/>
            <person name="Hostetler J."/>
            <person name="Hannick L."/>
            <person name="Clark T."/>
            <person name="Cassidy-Hanley D."/>
            <person name="Inman J."/>
        </authorList>
    </citation>
    <scope>NUCLEOTIDE SEQUENCE [LARGE SCALE GENOMIC DNA]</scope>
    <source>
        <strain evidence="2 3">G5</strain>
    </source>
</reference>